<proteinExistence type="predicted"/>
<evidence type="ECO:0008006" key="3">
    <source>
        <dbReference type="Google" id="ProtNLM"/>
    </source>
</evidence>
<dbReference type="EMBL" id="DF970131">
    <property type="protein sequence ID" value="GAP64745.1"/>
    <property type="molecule type" value="Genomic_DNA"/>
</dbReference>
<dbReference type="Proteomes" id="UP000253740">
    <property type="component" value="Unassembled WGS sequence"/>
</dbReference>
<gene>
    <name evidence="1" type="ORF">MBSD_n0027</name>
</gene>
<evidence type="ECO:0000313" key="1">
    <source>
        <dbReference type="EMBL" id="GAP64745.1"/>
    </source>
</evidence>
<dbReference type="STRING" id="1475481.GCA_000953855_00027"/>
<accession>A0A0K8QIH7</accession>
<dbReference type="AlphaFoldDB" id="A0A0K8QIH7"/>
<sequence>MAVSLAFGAALAEWRGMRRGSSAIATRYLLALLALAWLPVARAGLVVGADALRLPGLEMTGIEAALVADPQGAPRLRLHAARATVPALGWKDVGVRLDVAVRRLDGDRWQLDGGLALQGAPGQALRDGYVVLLADPGNDTLAVTVGQSAASLRAAMPLDQPNHAQLTLTRLPLAWLQGVLAAAWPEGRLGGGRADGNIALDLLDDGVRATGDLAIGAAGFDSRSGAVAGQALGLSARVGFDSTGDGTRIDVDGRVRGGELLLGSLYAKLPSRPARLDVQARLRHGRVEIQRLRYDDGDALALNGSLALDADGNLTALDLDRFDAHLPAAYARYGQGWLAAMGYPDLRTAGRLGGSVALRDGEPVRLQLRASAVDVVDAQGRIALGGLDGGIDWEARAARPPTTLAWRDIRLYRVPLGAGQMRLQGRDGQLQTVAPVQVPLLQGTLDLQSLALRPAASAPGRVALSLAVAGVDMPALCRALGWPEFQGKLGGAIPSLRYVDDRVELAGGLSLNVFDGFVDVTDLSVQHPFGDVPVLDADIALRDIDLEKLTGVFDVGKITGRMDGRIAGLKLLQWSPVAFDAELHADRGGRISQRAVKSLTEIGGGGFVAGLQARVLKLFDSFGYRRIGLSCVLRDNVCRMGGVDSGNDGYTIVEGRGLPYIKVVGHQQQVDWPVLVARVKAAASGSAPVIQ</sequence>
<evidence type="ECO:0000313" key="2">
    <source>
        <dbReference type="Proteomes" id="UP000253740"/>
    </source>
</evidence>
<keyword evidence="2" id="KW-1185">Reference proteome</keyword>
<name>A0A0K8QIH7_9GAMM</name>
<reference evidence="1" key="1">
    <citation type="submission" date="2015-08" db="EMBL/GenBank/DDBJ databases">
        <title>Complete DNA Sequence of Pseudomonas syringae pv. actinidiae, the Causal Agent of Kiwifruit Canker Disease.</title>
        <authorList>
            <person name="Rikkerink E.H.A."/>
            <person name="Fineran P.C."/>
        </authorList>
    </citation>
    <scope>NUCLEOTIDE SEQUENCE</scope>
    <source>
        <strain evidence="1">SkMP5</strain>
    </source>
</reference>
<organism evidence="1">
    <name type="scientific">Mizugakiibacter sediminis</name>
    <dbReference type="NCBI Taxonomy" id="1475481"/>
    <lineage>
        <taxon>Bacteria</taxon>
        <taxon>Pseudomonadati</taxon>
        <taxon>Pseudomonadota</taxon>
        <taxon>Gammaproteobacteria</taxon>
        <taxon>Lysobacterales</taxon>
        <taxon>Rhodanobacteraceae</taxon>
        <taxon>Mizugakiibacter</taxon>
    </lineage>
</organism>
<protein>
    <recommendedName>
        <fullName evidence="3">Dicarboxylate transport domain-containing protein</fullName>
    </recommendedName>
</protein>